<accession>A0A7T5Y1F8</accession>
<keyword evidence="9" id="KW-1278">Translocase</keyword>
<keyword evidence="5 9" id="KW-0812">Transmembrane</keyword>
<keyword evidence="7 9" id="KW-0472">Membrane</keyword>
<comment type="subcellular location">
    <subcellularLocation>
        <location evidence="1">Membrane</location>
    </subcellularLocation>
    <subcellularLocation>
        <location evidence="9">Mitochondrion membrane</location>
        <topology evidence="9">Multi-pass membrane protein</topology>
    </subcellularLocation>
</comment>
<protein>
    <recommendedName>
        <fullName evidence="3 9">NADH-ubiquinone oxidoreductase chain 3</fullName>
        <ecNumber evidence="9">7.1.1.2</ecNumber>
    </recommendedName>
</protein>
<dbReference type="GO" id="GO:0031966">
    <property type="term" value="C:mitochondrial membrane"/>
    <property type="evidence" value="ECO:0007669"/>
    <property type="project" value="UniProtKB-SubCell"/>
</dbReference>
<dbReference type="EC" id="7.1.1.2" evidence="9"/>
<dbReference type="GO" id="GO:0008137">
    <property type="term" value="F:NADH dehydrogenase (ubiquinone) activity"/>
    <property type="evidence" value="ECO:0007669"/>
    <property type="project" value="UniProtKB-UniRule"/>
</dbReference>
<name>A0A7T5Y1F8_9HYME</name>
<dbReference type="GO" id="GO:0030964">
    <property type="term" value="C:NADH dehydrogenase complex"/>
    <property type="evidence" value="ECO:0007669"/>
    <property type="project" value="TreeGrafter"/>
</dbReference>
<keyword evidence="9" id="KW-0830">Ubiquinone</keyword>
<dbReference type="PANTHER" id="PTHR11058:SF9">
    <property type="entry name" value="NADH-UBIQUINONE OXIDOREDUCTASE CHAIN 3"/>
    <property type="match status" value="1"/>
</dbReference>
<feature type="transmembrane region" description="Helical" evidence="9">
    <location>
        <begin position="6"/>
        <end position="25"/>
    </location>
</feature>
<keyword evidence="6 9" id="KW-1133">Transmembrane helix</keyword>
<keyword evidence="9" id="KW-0520">NAD</keyword>
<dbReference type="PANTHER" id="PTHR11058">
    <property type="entry name" value="NADH-UBIQUINONE OXIDOREDUCTASE CHAIN 3"/>
    <property type="match status" value="1"/>
</dbReference>
<comment type="similarity">
    <text evidence="2 9">Belongs to the complex I subunit 3 family.</text>
</comment>
<reference evidence="10" key="1">
    <citation type="submission" date="2020-11" db="EMBL/GenBank/DDBJ databases">
        <title>The nearly complete mitochondrial genome of Metallus mai (Hymenoptera: Tenthredinidae) with its phylogenetic analysis.</title>
        <authorList>
            <person name="Liu J."/>
            <person name="Wei M."/>
            <person name="Niu G."/>
        </authorList>
    </citation>
    <scope>NUCLEOTIDE SEQUENCE</scope>
</reference>
<keyword evidence="9" id="KW-0249">Electron transport</keyword>
<evidence type="ECO:0000313" key="10">
    <source>
        <dbReference type="EMBL" id="QQH14395.1"/>
    </source>
</evidence>
<gene>
    <name evidence="10" type="primary">ND3</name>
</gene>
<sequence length="117" mass="13924">MYLILTMMILIIMLSLIIMIMVLMISKKTFFDREKSTPFECGFDPKNKSRMPFSIHFFLIALIFLIFDVEIALMLPMIMILQLSNIKIFLFSSMYFIIILLIGLYYEWKFGALNWLN</sequence>
<dbReference type="Gene3D" id="1.20.58.1610">
    <property type="entry name" value="NADH:ubiquinone/plastoquinone oxidoreductase, chain 3"/>
    <property type="match status" value="1"/>
</dbReference>
<evidence type="ECO:0000256" key="1">
    <source>
        <dbReference type="ARBA" id="ARBA00004370"/>
    </source>
</evidence>
<comment type="function">
    <text evidence="9">Core subunit of the mitochondrial membrane respiratory chain NADH dehydrogenase (Complex I) which catalyzes electron transfer from NADH through the respiratory chain, using ubiquinone as an electron acceptor. Essential for the catalytic activity of complex I.</text>
</comment>
<geneLocation type="mitochondrion" evidence="10"/>
<evidence type="ECO:0000256" key="7">
    <source>
        <dbReference type="ARBA" id="ARBA00023136"/>
    </source>
</evidence>
<evidence type="ECO:0000256" key="3">
    <source>
        <dbReference type="ARBA" id="ARBA00021007"/>
    </source>
</evidence>
<evidence type="ECO:0000256" key="2">
    <source>
        <dbReference type="ARBA" id="ARBA00008472"/>
    </source>
</evidence>
<dbReference type="Pfam" id="PF00507">
    <property type="entry name" value="Oxidored_q4"/>
    <property type="match status" value="1"/>
</dbReference>
<keyword evidence="9" id="KW-0679">Respiratory chain</keyword>
<dbReference type="EMBL" id="MW255941">
    <property type="protein sequence ID" value="QQH14395.1"/>
    <property type="molecule type" value="Genomic_DNA"/>
</dbReference>
<proteinExistence type="inferred from homology"/>
<comment type="catalytic activity">
    <reaction evidence="8 9">
        <text>a ubiquinone + NADH + 5 H(+)(in) = a ubiquinol + NAD(+) + 4 H(+)(out)</text>
        <dbReference type="Rhea" id="RHEA:29091"/>
        <dbReference type="Rhea" id="RHEA-COMP:9565"/>
        <dbReference type="Rhea" id="RHEA-COMP:9566"/>
        <dbReference type="ChEBI" id="CHEBI:15378"/>
        <dbReference type="ChEBI" id="CHEBI:16389"/>
        <dbReference type="ChEBI" id="CHEBI:17976"/>
        <dbReference type="ChEBI" id="CHEBI:57540"/>
        <dbReference type="ChEBI" id="CHEBI:57945"/>
        <dbReference type="EC" id="7.1.1.2"/>
    </reaction>
</comment>
<dbReference type="InterPro" id="IPR038430">
    <property type="entry name" value="NDAH_ubi_oxred_su3_sf"/>
</dbReference>
<evidence type="ECO:0000256" key="5">
    <source>
        <dbReference type="ARBA" id="ARBA00022692"/>
    </source>
</evidence>
<dbReference type="AlphaFoldDB" id="A0A7T5Y1F8"/>
<evidence type="ECO:0000256" key="8">
    <source>
        <dbReference type="ARBA" id="ARBA00049551"/>
    </source>
</evidence>
<keyword evidence="9 10" id="KW-0496">Mitochondrion</keyword>
<feature type="transmembrane region" description="Helical" evidence="9">
    <location>
        <begin position="55"/>
        <end position="80"/>
    </location>
</feature>
<evidence type="ECO:0000256" key="9">
    <source>
        <dbReference type="RuleBase" id="RU003640"/>
    </source>
</evidence>
<evidence type="ECO:0000256" key="6">
    <source>
        <dbReference type="ARBA" id="ARBA00022989"/>
    </source>
</evidence>
<evidence type="ECO:0000256" key="4">
    <source>
        <dbReference type="ARBA" id="ARBA00022448"/>
    </source>
</evidence>
<feature type="transmembrane region" description="Helical" evidence="9">
    <location>
        <begin position="86"/>
        <end position="106"/>
    </location>
</feature>
<dbReference type="InterPro" id="IPR000440">
    <property type="entry name" value="NADH_UbQ/plastoQ_OxRdtase_su3"/>
</dbReference>
<keyword evidence="4 9" id="KW-0813">Transport</keyword>
<organism evidence="10">
    <name type="scientific">Metallus mai</name>
    <dbReference type="NCBI Taxonomy" id="2782261"/>
    <lineage>
        <taxon>Eukaryota</taxon>
        <taxon>Metazoa</taxon>
        <taxon>Ecdysozoa</taxon>
        <taxon>Arthropoda</taxon>
        <taxon>Hexapoda</taxon>
        <taxon>Insecta</taxon>
        <taxon>Pterygota</taxon>
        <taxon>Neoptera</taxon>
        <taxon>Endopterygota</taxon>
        <taxon>Hymenoptera</taxon>
        <taxon>Tenthredinoidea</taxon>
        <taxon>Tenthredinidae</taxon>
        <taxon>Heterarthrinae</taxon>
        <taxon>Metallus</taxon>
    </lineage>
</organism>